<keyword evidence="5 7" id="KW-0472">Membrane</keyword>
<evidence type="ECO:0000256" key="3">
    <source>
        <dbReference type="ARBA" id="ARBA00022692"/>
    </source>
</evidence>
<feature type="compositionally biased region" description="Basic and acidic residues" evidence="6">
    <location>
        <begin position="14"/>
        <end position="37"/>
    </location>
</feature>
<feature type="transmembrane region" description="Helical" evidence="7">
    <location>
        <begin position="183"/>
        <end position="204"/>
    </location>
</feature>
<feature type="transmembrane region" description="Helical" evidence="7">
    <location>
        <begin position="364"/>
        <end position="385"/>
    </location>
</feature>
<dbReference type="Pfam" id="PF02653">
    <property type="entry name" value="BPD_transp_2"/>
    <property type="match status" value="1"/>
</dbReference>
<dbReference type="RefSeq" id="WP_016444038.1">
    <property type="nucleotide sequence ID" value="NZ_KE150266.1"/>
</dbReference>
<feature type="transmembrane region" description="Helical" evidence="7">
    <location>
        <begin position="311"/>
        <end position="331"/>
    </location>
</feature>
<feature type="transmembrane region" description="Helical" evidence="7">
    <location>
        <begin position="213"/>
        <end position="231"/>
    </location>
</feature>
<evidence type="ECO:0000256" key="7">
    <source>
        <dbReference type="SAM" id="Phobius"/>
    </source>
</evidence>
<evidence type="ECO:0000256" key="5">
    <source>
        <dbReference type="ARBA" id="ARBA00023136"/>
    </source>
</evidence>
<evidence type="ECO:0000256" key="4">
    <source>
        <dbReference type="ARBA" id="ARBA00022989"/>
    </source>
</evidence>
<keyword evidence="2" id="KW-1003">Cell membrane</keyword>
<proteinExistence type="predicted"/>
<keyword evidence="3 7" id="KW-0812">Transmembrane</keyword>
<accession>A0A9W5REH1</accession>
<dbReference type="AlphaFoldDB" id="A0A9W5REH1"/>
<evidence type="ECO:0000256" key="2">
    <source>
        <dbReference type="ARBA" id="ARBA00022475"/>
    </source>
</evidence>
<dbReference type="GO" id="GO:0005886">
    <property type="term" value="C:plasma membrane"/>
    <property type="evidence" value="ECO:0007669"/>
    <property type="project" value="UniProtKB-SubCell"/>
</dbReference>
<gene>
    <name evidence="8" type="ORF">HMPREF9238_00681</name>
</gene>
<dbReference type="InterPro" id="IPR001851">
    <property type="entry name" value="ABC_transp_permease"/>
</dbReference>
<dbReference type="PANTHER" id="PTHR47089">
    <property type="entry name" value="ABC TRANSPORTER, PERMEASE PROTEIN"/>
    <property type="match status" value="1"/>
</dbReference>
<sequence length="432" mass="45095">MSQETNPQPADQKLTGEMKMQEGEAKKQEEKKTESEKVPFGSRLTQRLFSINTAVILGAIAVALVLGALIVVIFNEDVQAAAGYLFAQPSDFFNAAGATFQSFFSSLFRGSIYNYQADSFAVGIKPLLETLTRSVPLIIAGLAIAVSFRAGLFNIGVQGQLIMGAFVGTVVGIHLHLPAGLHLIVAIVCAVVGGALWGAIPGFLKAKVGANEVIVTIMLNSIALLFLSWTLSQEFMKGDGSAGKSMYVANTAAYPSLLGSSYRLDFSFIIAILAAVFVWWLLERSTFGFELRAAGANPHAARTAGISVPRVIFLTLVISGGLAGLAGTAPVLGTEKFLTSATAGSYGFDAITVALLGKSTPLGTVLAGILFGALAAGGSTMQAAAGIPVDIVQVTQAIIVLLIAASEAVQYYRNKRKVAARASAGVKKEAAK</sequence>
<evidence type="ECO:0000256" key="1">
    <source>
        <dbReference type="ARBA" id="ARBA00004651"/>
    </source>
</evidence>
<protein>
    <recommendedName>
        <fullName evidence="10">ABC transporter permease</fullName>
    </recommendedName>
</protein>
<reference evidence="8 9" key="1">
    <citation type="submission" date="2013-05" db="EMBL/GenBank/DDBJ databases">
        <title>The Genome Sequence of Actinomyces europaeus ACS-120-V-COL10B.</title>
        <authorList>
            <consortium name="The Broad Institute Genomics Platform"/>
            <person name="Earl A."/>
            <person name="Ward D."/>
            <person name="Feldgarden M."/>
            <person name="Gevers D."/>
            <person name="Saerens B."/>
            <person name="Vaneechoutte M."/>
            <person name="Walker B."/>
            <person name="Young S."/>
            <person name="Zeng Q."/>
            <person name="Gargeya S."/>
            <person name="Fitzgerald M."/>
            <person name="Haas B."/>
            <person name="Abouelleil A."/>
            <person name="Allen A.W."/>
            <person name="Alvarado L."/>
            <person name="Arachchi H.M."/>
            <person name="Berlin A.M."/>
            <person name="Chapman S.B."/>
            <person name="Gainer-Dewar J."/>
            <person name="Goldberg J."/>
            <person name="Griggs A."/>
            <person name="Gujja S."/>
            <person name="Hansen M."/>
            <person name="Howarth C."/>
            <person name="Imamovic A."/>
            <person name="Ireland A."/>
            <person name="Larimer J."/>
            <person name="McCowan C."/>
            <person name="Murphy C."/>
            <person name="Pearson M."/>
            <person name="Poon T.W."/>
            <person name="Priest M."/>
            <person name="Roberts A."/>
            <person name="Saif S."/>
            <person name="Shea T."/>
            <person name="Sisk P."/>
            <person name="Sykes S."/>
            <person name="Wortman J."/>
            <person name="Nusbaum C."/>
            <person name="Birren B."/>
        </authorList>
    </citation>
    <scope>NUCLEOTIDE SEQUENCE [LARGE SCALE GENOMIC DNA]</scope>
    <source>
        <strain evidence="8 9">ACS-120-V-Col10b</strain>
    </source>
</reference>
<keyword evidence="4 7" id="KW-1133">Transmembrane helix</keyword>
<feature type="transmembrane region" description="Helical" evidence="7">
    <location>
        <begin position="135"/>
        <end position="152"/>
    </location>
</feature>
<dbReference type="EMBL" id="AGWN01000001">
    <property type="protein sequence ID" value="EPD30926.1"/>
    <property type="molecule type" value="Genomic_DNA"/>
</dbReference>
<name>A0A9W5REH1_9ACTO</name>
<comment type="subcellular location">
    <subcellularLocation>
        <location evidence="1">Cell membrane</location>
        <topology evidence="1">Multi-pass membrane protein</topology>
    </subcellularLocation>
</comment>
<feature type="transmembrane region" description="Helical" evidence="7">
    <location>
        <begin position="49"/>
        <end position="74"/>
    </location>
</feature>
<feature type="transmembrane region" description="Helical" evidence="7">
    <location>
        <begin position="159"/>
        <end position="177"/>
    </location>
</feature>
<comment type="caution">
    <text evidence="8">The sequence shown here is derived from an EMBL/GenBank/DDBJ whole genome shotgun (WGS) entry which is preliminary data.</text>
</comment>
<dbReference type="GO" id="GO:0022857">
    <property type="term" value="F:transmembrane transporter activity"/>
    <property type="evidence" value="ECO:0007669"/>
    <property type="project" value="InterPro"/>
</dbReference>
<evidence type="ECO:0000313" key="8">
    <source>
        <dbReference type="EMBL" id="EPD30926.1"/>
    </source>
</evidence>
<evidence type="ECO:0008006" key="10">
    <source>
        <dbReference type="Google" id="ProtNLM"/>
    </source>
</evidence>
<keyword evidence="9" id="KW-1185">Reference proteome</keyword>
<dbReference type="Proteomes" id="UP000014387">
    <property type="component" value="Unassembled WGS sequence"/>
</dbReference>
<feature type="region of interest" description="Disordered" evidence="6">
    <location>
        <begin position="1"/>
        <end position="38"/>
    </location>
</feature>
<dbReference type="CDD" id="cd06580">
    <property type="entry name" value="TM_PBP1_transp_TpRbsC_like"/>
    <property type="match status" value="1"/>
</dbReference>
<organism evidence="8 9">
    <name type="scientific">Gleimia europaea ACS-120-V-Col10b</name>
    <dbReference type="NCBI Taxonomy" id="883069"/>
    <lineage>
        <taxon>Bacteria</taxon>
        <taxon>Bacillati</taxon>
        <taxon>Actinomycetota</taxon>
        <taxon>Actinomycetes</taxon>
        <taxon>Actinomycetales</taxon>
        <taxon>Actinomycetaceae</taxon>
        <taxon>Gleimia</taxon>
    </lineage>
</organism>
<feature type="transmembrane region" description="Helical" evidence="7">
    <location>
        <begin position="264"/>
        <end position="282"/>
    </location>
</feature>
<dbReference type="PANTHER" id="PTHR47089:SF1">
    <property type="entry name" value="GUANOSINE ABC TRANSPORTER PERMEASE PROTEIN NUPP"/>
    <property type="match status" value="1"/>
</dbReference>
<evidence type="ECO:0000256" key="6">
    <source>
        <dbReference type="SAM" id="MobiDB-lite"/>
    </source>
</evidence>
<evidence type="ECO:0000313" key="9">
    <source>
        <dbReference type="Proteomes" id="UP000014387"/>
    </source>
</evidence>